<comment type="caution">
    <text evidence="2">The sequence shown here is derived from an EMBL/GenBank/DDBJ whole genome shotgun (WGS) entry which is preliminary data.</text>
</comment>
<evidence type="ECO:0000313" key="2">
    <source>
        <dbReference type="EMBL" id="KAH7116650.1"/>
    </source>
</evidence>
<name>A0A9P9DC60_9HYPO</name>
<feature type="compositionally biased region" description="Basic and acidic residues" evidence="1">
    <location>
        <begin position="78"/>
        <end position="93"/>
    </location>
</feature>
<evidence type="ECO:0000313" key="3">
    <source>
        <dbReference type="Proteomes" id="UP000717696"/>
    </source>
</evidence>
<proteinExistence type="predicted"/>
<accession>A0A9P9DC60</accession>
<reference evidence="2" key="1">
    <citation type="journal article" date="2021" name="Nat. Commun.">
        <title>Genetic determinants of endophytism in the Arabidopsis root mycobiome.</title>
        <authorList>
            <person name="Mesny F."/>
            <person name="Miyauchi S."/>
            <person name="Thiergart T."/>
            <person name="Pickel B."/>
            <person name="Atanasova L."/>
            <person name="Karlsson M."/>
            <person name="Huettel B."/>
            <person name="Barry K.W."/>
            <person name="Haridas S."/>
            <person name="Chen C."/>
            <person name="Bauer D."/>
            <person name="Andreopoulos W."/>
            <person name="Pangilinan J."/>
            <person name="LaButti K."/>
            <person name="Riley R."/>
            <person name="Lipzen A."/>
            <person name="Clum A."/>
            <person name="Drula E."/>
            <person name="Henrissat B."/>
            <person name="Kohler A."/>
            <person name="Grigoriev I.V."/>
            <person name="Martin F.M."/>
            <person name="Hacquard S."/>
        </authorList>
    </citation>
    <scope>NUCLEOTIDE SEQUENCE</scope>
    <source>
        <strain evidence="2">MPI-CAGE-AT-0021</strain>
    </source>
</reference>
<sequence length="141" mass="16991">MPEKDIIRVPYEEIRRTIESLDGRRALNRARPPQRAPRTPQRAPRRAIPRSLIFEEAMQLRKEPIRVSPEEMRRTLEDINRRRAEERAPRRQDPVSVPPDEMHRTLQDIDRRHAHERALREQKTSRAPPEEIYRTLEDMDH</sequence>
<feature type="compositionally biased region" description="Low complexity" evidence="1">
    <location>
        <begin position="29"/>
        <end position="42"/>
    </location>
</feature>
<organism evidence="2 3">
    <name type="scientific">Dactylonectria estremocensis</name>
    <dbReference type="NCBI Taxonomy" id="1079267"/>
    <lineage>
        <taxon>Eukaryota</taxon>
        <taxon>Fungi</taxon>
        <taxon>Dikarya</taxon>
        <taxon>Ascomycota</taxon>
        <taxon>Pezizomycotina</taxon>
        <taxon>Sordariomycetes</taxon>
        <taxon>Hypocreomycetidae</taxon>
        <taxon>Hypocreales</taxon>
        <taxon>Nectriaceae</taxon>
        <taxon>Dactylonectria</taxon>
    </lineage>
</organism>
<keyword evidence="3" id="KW-1185">Reference proteome</keyword>
<feature type="region of interest" description="Disordered" evidence="1">
    <location>
        <begin position="21"/>
        <end position="48"/>
    </location>
</feature>
<evidence type="ECO:0000256" key="1">
    <source>
        <dbReference type="SAM" id="MobiDB-lite"/>
    </source>
</evidence>
<protein>
    <submittedName>
        <fullName evidence="2">Uncharacterized protein</fullName>
    </submittedName>
</protein>
<dbReference type="EMBL" id="JAGMUU010000035">
    <property type="protein sequence ID" value="KAH7116650.1"/>
    <property type="molecule type" value="Genomic_DNA"/>
</dbReference>
<dbReference type="Proteomes" id="UP000717696">
    <property type="component" value="Unassembled WGS sequence"/>
</dbReference>
<feature type="compositionally biased region" description="Basic and acidic residues" evidence="1">
    <location>
        <begin position="100"/>
        <end position="141"/>
    </location>
</feature>
<dbReference type="AlphaFoldDB" id="A0A9P9DC60"/>
<gene>
    <name evidence="2" type="ORF">B0J13DRAFT_613346</name>
</gene>
<dbReference type="OrthoDB" id="5094486at2759"/>
<feature type="region of interest" description="Disordered" evidence="1">
    <location>
        <begin position="78"/>
        <end position="141"/>
    </location>
</feature>